<reference evidence="2 3" key="1">
    <citation type="submission" date="2019-01" db="EMBL/GenBank/DDBJ databases">
        <title>Genome Assembly of Collichthys lucidus.</title>
        <authorList>
            <person name="Cai M."/>
            <person name="Xiao S."/>
        </authorList>
    </citation>
    <scope>NUCLEOTIDE SEQUENCE [LARGE SCALE GENOMIC DNA]</scope>
    <source>
        <strain evidence="2">JT15FE1705JMU</strain>
        <tissue evidence="2">Muscle</tissue>
    </source>
</reference>
<gene>
    <name evidence="2" type="ORF">D9C73_008102</name>
</gene>
<feature type="compositionally biased region" description="Gly residues" evidence="1">
    <location>
        <begin position="154"/>
        <end position="163"/>
    </location>
</feature>
<evidence type="ECO:0000313" key="2">
    <source>
        <dbReference type="EMBL" id="TKS74021.1"/>
    </source>
</evidence>
<proteinExistence type="predicted"/>
<feature type="region of interest" description="Disordered" evidence="1">
    <location>
        <begin position="33"/>
        <end position="125"/>
    </location>
</feature>
<feature type="compositionally biased region" description="Polar residues" evidence="1">
    <location>
        <begin position="50"/>
        <end position="63"/>
    </location>
</feature>
<name>A0A4U5UIL4_COLLU</name>
<sequence>MEPISQNLRDQISELLKPHRVCLVMPVVLNHSSQSCGRSAKRKGRWEESNPAQATPPETSSTPPILFSFSSDNITSSTTTTVTSPSVPSTDTSFASTDVLPLSTSSTPPTAPFVTTSNTTTTTTTTALPTKNIKKKFGDFFAFKRARTGRASKAGGGEGGGEGVKVKRTSIADLIRPLREAKERERERERDKEREKGERGKVSGGC</sequence>
<evidence type="ECO:0000256" key="1">
    <source>
        <dbReference type="SAM" id="MobiDB-lite"/>
    </source>
</evidence>
<feature type="compositionally biased region" description="Basic and acidic residues" evidence="1">
    <location>
        <begin position="176"/>
        <end position="206"/>
    </location>
</feature>
<feature type="compositionally biased region" description="Low complexity" evidence="1">
    <location>
        <begin position="67"/>
        <end position="125"/>
    </location>
</feature>
<dbReference type="EMBL" id="CM014084">
    <property type="protein sequence ID" value="TKS74021.1"/>
    <property type="molecule type" value="Genomic_DNA"/>
</dbReference>
<evidence type="ECO:0000313" key="3">
    <source>
        <dbReference type="Proteomes" id="UP000298787"/>
    </source>
</evidence>
<organism evidence="2 3">
    <name type="scientific">Collichthys lucidus</name>
    <name type="common">Big head croaker</name>
    <name type="synonym">Sciaena lucida</name>
    <dbReference type="NCBI Taxonomy" id="240159"/>
    <lineage>
        <taxon>Eukaryota</taxon>
        <taxon>Metazoa</taxon>
        <taxon>Chordata</taxon>
        <taxon>Craniata</taxon>
        <taxon>Vertebrata</taxon>
        <taxon>Euteleostomi</taxon>
        <taxon>Actinopterygii</taxon>
        <taxon>Neopterygii</taxon>
        <taxon>Teleostei</taxon>
        <taxon>Neoteleostei</taxon>
        <taxon>Acanthomorphata</taxon>
        <taxon>Eupercaria</taxon>
        <taxon>Sciaenidae</taxon>
        <taxon>Collichthys</taxon>
    </lineage>
</organism>
<dbReference type="Proteomes" id="UP000298787">
    <property type="component" value="Chromosome 7"/>
</dbReference>
<keyword evidence="3" id="KW-1185">Reference proteome</keyword>
<dbReference type="STRING" id="240159.A0A4U5UIL4"/>
<accession>A0A4U5UIL4</accession>
<protein>
    <submittedName>
        <fullName evidence="2">Uncharacterized protein</fullName>
    </submittedName>
</protein>
<dbReference type="AlphaFoldDB" id="A0A4U5UIL4"/>
<feature type="region of interest" description="Disordered" evidence="1">
    <location>
        <begin position="150"/>
        <end position="206"/>
    </location>
</feature>